<feature type="region of interest" description="Disordered" evidence="5">
    <location>
        <begin position="218"/>
        <end position="247"/>
    </location>
</feature>
<dbReference type="SUPFAM" id="SSF46689">
    <property type="entry name" value="Homeodomain-like"/>
    <property type="match status" value="1"/>
</dbReference>
<feature type="compositionally biased region" description="Basic residues" evidence="5">
    <location>
        <begin position="228"/>
        <end position="247"/>
    </location>
</feature>
<evidence type="ECO:0000256" key="2">
    <source>
        <dbReference type="ARBA" id="ARBA00023125"/>
    </source>
</evidence>
<evidence type="ECO:0000256" key="1">
    <source>
        <dbReference type="ARBA" id="ARBA00023015"/>
    </source>
</evidence>
<dbReference type="InterPro" id="IPR050109">
    <property type="entry name" value="HTH-type_TetR-like_transc_reg"/>
</dbReference>
<keyword evidence="3" id="KW-0804">Transcription</keyword>
<evidence type="ECO:0000256" key="5">
    <source>
        <dbReference type="SAM" id="MobiDB-lite"/>
    </source>
</evidence>
<dbReference type="Gene3D" id="1.10.357.10">
    <property type="entry name" value="Tetracycline Repressor, domain 2"/>
    <property type="match status" value="1"/>
</dbReference>
<dbReference type="AlphaFoldDB" id="A0A9E5JSE6"/>
<keyword evidence="2 4" id="KW-0238">DNA-binding</keyword>
<dbReference type="InterPro" id="IPR009057">
    <property type="entry name" value="Homeodomain-like_sf"/>
</dbReference>
<dbReference type="GO" id="GO:0000976">
    <property type="term" value="F:transcription cis-regulatory region binding"/>
    <property type="evidence" value="ECO:0007669"/>
    <property type="project" value="TreeGrafter"/>
</dbReference>
<dbReference type="PANTHER" id="PTHR30055">
    <property type="entry name" value="HTH-TYPE TRANSCRIPTIONAL REGULATOR RUTR"/>
    <property type="match status" value="1"/>
</dbReference>
<evidence type="ECO:0000256" key="3">
    <source>
        <dbReference type="ARBA" id="ARBA00023163"/>
    </source>
</evidence>
<dbReference type="PRINTS" id="PR00455">
    <property type="entry name" value="HTHTETR"/>
</dbReference>
<protein>
    <submittedName>
        <fullName evidence="7">TetR/AcrR family transcriptional regulator</fullName>
    </submittedName>
</protein>
<dbReference type="Proteomes" id="UP000787472">
    <property type="component" value="Unassembled WGS sequence"/>
</dbReference>
<dbReference type="PROSITE" id="PS50977">
    <property type="entry name" value="HTH_TETR_2"/>
    <property type="match status" value="1"/>
</dbReference>
<dbReference type="PANTHER" id="PTHR30055:SF234">
    <property type="entry name" value="HTH-TYPE TRANSCRIPTIONAL REGULATOR BETI"/>
    <property type="match status" value="1"/>
</dbReference>
<evidence type="ECO:0000313" key="8">
    <source>
        <dbReference type="Proteomes" id="UP000787472"/>
    </source>
</evidence>
<comment type="caution">
    <text evidence="7">The sequence shown here is derived from an EMBL/GenBank/DDBJ whole genome shotgun (WGS) entry which is preliminary data.</text>
</comment>
<name>A0A9E5JSE6_9GAMM</name>
<reference evidence="7" key="1">
    <citation type="submission" date="2020-03" db="EMBL/GenBank/DDBJ databases">
        <authorList>
            <person name="Guo F."/>
        </authorList>
    </citation>
    <scope>NUCLEOTIDE SEQUENCE</scope>
    <source>
        <strain evidence="7">JCM 30134</strain>
    </source>
</reference>
<evidence type="ECO:0000259" key="6">
    <source>
        <dbReference type="PROSITE" id="PS50977"/>
    </source>
</evidence>
<sequence length="247" mass="27405">MEKALSSAASKPKPTKTRRNPKLTRELILEYAGKLLAKDGPEGLSVSQVAQLAGVNRGTAYHHFQTREQLLDATKAWVSEKLCREVFGRLPDEEEVEAPDSRTVSANLINFAMENPEFGRVWLFDVLSSDQPASDPFWAMYKSNIDAFADSDKALPGIDKEVHAVSTLVSVFLWPVWARAHTHTAAGRRKMAKRFMDESIRQTLYGTLNKEKFPELVAANEEAQAKPAKPKSAPKAKKPAKTKAASK</sequence>
<accession>A0A9E5JSE6</accession>
<gene>
    <name evidence="7" type="ORF">G8770_10205</name>
</gene>
<evidence type="ECO:0000313" key="7">
    <source>
        <dbReference type="EMBL" id="NHO65913.1"/>
    </source>
</evidence>
<feature type="DNA-binding region" description="H-T-H motif" evidence="4">
    <location>
        <begin position="45"/>
        <end position="64"/>
    </location>
</feature>
<dbReference type="InterPro" id="IPR001647">
    <property type="entry name" value="HTH_TetR"/>
</dbReference>
<dbReference type="EMBL" id="JAAONZ010000006">
    <property type="protein sequence ID" value="NHO65913.1"/>
    <property type="molecule type" value="Genomic_DNA"/>
</dbReference>
<dbReference type="GO" id="GO:0003700">
    <property type="term" value="F:DNA-binding transcription factor activity"/>
    <property type="evidence" value="ECO:0007669"/>
    <property type="project" value="TreeGrafter"/>
</dbReference>
<proteinExistence type="predicted"/>
<organism evidence="7 8">
    <name type="scientific">Pseudomaricurvus hydrocarbonicus</name>
    <dbReference type="NCBI Taxonomy" id="1470433"/>
    <lineage>
        <taxon>Bacteria</taxon>
        <taxon>Pseudomonadati</taxon>
        <taxon>Pseudomonadota</taxon>
        <taxon>Gammaproteobacteria</taxon>
        <taxon>Cellvibrionales</taxon>
        <taxon>Cellvibrionaceae</taxon>
        <taxon>Pseudomaricurvus</taxon>
    </lineage>
</organism>
<feature type="compositionally biased region" description="Basic residues" evidence="5">
    <location>
        <begin position="13"/>
        <end position="22"/>
    </location>
</feature>
<keyword evidence="8" id="KW-1185">Reference proteome</keyword>
<dbReference type="Pfam" id="PF00440">
    <property type="entry name" value="TetR_N"/>
    <property type="match status" value="1"/>
</dbReference>
<feature type="domain" description="HTH tetR-type" evidence="6">
    <location>
        <begin position="22"/>
        <end position="82"/>
    </location>
</feature>
<keyword evidence="1" id="KW-0805">Transcription regulation</keyword>
<evidence type="ECO:0000256" key="4">
    <source>
        <dbReference type="PROSITE-ProRule" id="PRU00335"/>
    </source>
</evidence>
<feature type="region of interest" description="Disordered" evidence="5">
    <location>
        <begin position="1"/>
        <end position="22"/>
    </location>
</feature>